<name>A0A9P0GRD7_9CUCU</name>
<dbReference type="AlphaFoldDB" id="A0A9P0GRD7"/>
<gene>
    <name evidence="2" type="ORF">CEUTPL_LOCUS1810</name>
</gene>
<evidence type="ECO:0000256" key="1">
    <source>
        <dbReference type="SAM" id="MobiDB-lite"/>
    </source>
</evidence>
<evidence type="ECO:0000313" key="3">
    <source>
        <dbReference type="Proteomes" id="UP001152799"/>
    </source>
</evidence>
<protein>
    <submittedName>
        <fullName evidence="2">Uncharacterized protein</fullName>
    </submittedName>
</protein>
<organism evidence="2 3">
    <name type="scientific">Ceutorhynchus assimilis</name>
    <name type="common">cabbage seed weevil</name>
    <dbReference type="NCBI Taxonomy" id="467358"/>
    <lineage>
        <taxon>Eukaryota</taxon>
        <taxon>Metazoa</taxon>
        <taxon>Ecdysozoa</taxon>
        <taxon>Arthropoda</taxon>
        <taxon>Hexapoda</taxon>
        <taxon>Insecta</taxon>
        <taxon>Pterygota</taxon>
        <taxon>Neoptera</taxon>
        <taxon>Endopterygota</taxon>
        <taxon>Coleoptera</taxon>
        <taxon>Polyphaga</taxon>
        <taxon>Cucujiformia</taxon>
        <taxon>Curculionidae</taxon>
        <taxon>Ceutorhynchinae</taxon>
        <taxon>Ceutorhynchus</taxon>
    </lineage>
</organism>
<accession>A0A9P0GRD7</accession>
<dbReference type="EMBL" id="OU892277">
    <property type="protein sequence ID" value="CAH1122767.1"/>
    <property type="molecule type" value="Genomic_DNA"/>
</dbReference>
<keyword evidence="3" id="KW-1185">Reference proteome</keyword>
<dbReference type="Proteomes" id="UP001152799">
    <property type="component" value="Chromosome 1"/>
</dbReference>
<feature type="region of interest" description="Disordered" evidence="1">
    <location>
        <begin position="59"/>
        <end position="82"/>
    </location>
</feature>
<reference evidence="2" key="1">
    <citation type="submission" date="2022-01" db="EMBL/GenBank/DDBJ databases">
        <authorList>
            <person name="King R."/>
        </authorList>
    </citation>
    <scope>NUCLEOTIDE SEQUENCE</scope>
</reference>
<evidence type="ECO:0000313" key="2">
    <source>
        <dbReference type="EMBL" id="CAH1122767.1"/>
    </source>
</evidence>
<sequence length="82" mass="8911">MTSPIGTTKTKLKENVWRTTATILQPDGTISPTALEQRWIVLQNRFCTELRILKGIPSESGATSACRPTIKPGGPKAHLKAP</sequence>
<proteinExistence type="predicted"/>